<dbReference type="KEGG" id="vg:29059469"/>
<protein>
    <submittedName>
        <fullName evidence="2">Thioredoxin</fullName>
    </submittedName>
</protein>
<dbReference type="OrthoDB" id="25064at10239"/>
<dbReference type="Gene3D" id="3.40.30.10">
    <property type="entry name" value="Glutaredoxin"/>
    <property type="match status" value="1"/>
</dbReference>
<dbReference type="RefSeq" id="YP_009279920.1">
    <property type="nucleotide sequence ID" value="NC_031020.1"/>
</dbReference>
<keyword evidence="3" id="KW-1185">Reference proteome</keyword>
<gene>
    <name evidence="2" type="ORF">MP1_gp0063</name>
</gene>
<name>A0A192YA52_9CAUD</name>
<organism evidence="2 3">
    <name type="scientific">Morganella phage vB_MmoM_MP1</name>
    <dbReference type="NCBI Taxonomy" id="1852628"/>
    <lineage>
        <taxon>Viruses</taxon>
        <taxon>Duplodnaviria</taxon>
        <taxon>Heunggongvirae</taxon>
        <taxon>Uroviricota</taxon>
        <taxon>Caudoviricetes</taxon>
        <taxon>Pantevenvirales</taxon>
        <taxon>Straboviridae</taxon>
        <taxon>Gualtarvirus</taxon>
        <taxon>Gualtarvirus mp1</taxon>
    </lineage>
</organism>
<evidence type="ECO:0000259" key="1">
    <source>
        <dbReference type="Pfam" id="PF00462"/>
    </source>
</evidence>
<evidence type="ECO:0000313" key="3">
    <source>
        <dbReference type="Proteomes" id="UP000203816"/>
    </source>
</evidence>
<dbReference type="GeneID" id="29059469"/>
<dbReference type="InterPro" id="IPR036249">
    <property type="entry name" value="Thioredoxin-like_sf"/>
</dbReference>
<dbReference type="SUPFAM" id="SSF52833">
    <property type="entry name" value="Thioredoxin-like"/>
    <property type="match status" value="1"/>
</dbReference>
<feature type="domain" description="Glutaredoxin" evidence="1">
    <location>
        <begin position="13"/>
        <end position="76"/>
    </location>
</feature>
<accession>A0A192YA52</accession>
<evidence type="ECO:0000313" key="2">
    <source>
        <dbReference type="EMBL" id="ANM46599.1"/>
    </source>
</evidence>
<reference evidence="2 3" key="1">
    <citation type="submission" date="2016-04" db="EMBL/GenBank/DDBJ databases">
        <title>Comparative genomics of Morganella phages MP1 and MP2 define new clades among the T4 and T7-like Viruses.</title>
        <authorList>
            <person name="Pinto G."/>
            <person name="Oliveira A."/>
            <person name="Malgorzata L."/>
            <person name="Kropinski A."/>
            <person name="Azeredo J."/>
        </authorList>
    </citation>
    <scope>NUCLEOTIDE SEQUENCE [LARGE SCALE GENOMIC DNA]</scope>
</reference>
<dbReference type="Proteomes" id="UP000203816">
    <property type="component" value="Segment"/>
</dbReference>
<dbReference type="EMBL" id="KX078569">
    <property type="protein sequence ID" value="ANM46599.1"/>
    <property type="molecule type" value="Genomic_DNA"/>
</dbReference>
<proteinExistence type="predicted"/>
<dbReference type="Pfam" id="PF00462">
    <property type="entry name" value="Glutaredoxin"/>
    <property type="match status" value="1"/>
</dbReference>
<dbReference type="PROSITE" id="PS51354">
    <property type="entry name" value="GLUTAREDOXIN_2"/>
    <property type="match status" value="1"/>
</dbReference>
<dbReference type="InterPro" id="IPR002109">
    <property type="entry name" value="Glutaredoxin"/>
</dbReference>
<sequence>MIKIYGFNPEHFKCAPCINAKRFCETKGHEYEFISVSSAPGPEFNQEVIAELLQMLGRESQVGLTMPQVFIDGVSIGGFDDLRKHKWN</sequence>